<dbReference type="GO" id="GO:0030018">
    <property type="term" value="C:Z disc"/>
    <property type="evidence" value="ECO:0007669"/>
    <property type="project" value="TreeGrafter"/>
</dbReference>
<dbReference type="PANTHER" id="PTHR24205">
    <property type="entry name" value="FOUR AND A HALF LIM DOMAINS PROTEIN"/>
    <property type="match status" value="1"/>
</dbReference>
<dbReference type="STRING" id="7868.ENSCMIP00000002467"/>
<evidence type="ECO:0000256" key="4">
    <source>
        <dbReference type="ARBA" id="ARBA00023242"/>
    </source>
</evidence>
<name>A0A4W3GHI7_CALMI</name>
<keyword evidence="2" id="KW-0677">Repeat</keyword>
<dbReference type="GO" id="GO:0003712">
    <property type="term" value="F:transcription coregulator activity"/>
    <property type="evidence" value="ECO:0007669"/>
    <property type="project" value="TreeGrafter"/>
</dbReference>
<comment type="subcellular location">
    <subcellularLocation>
        <location evidence="1">Nucleus</location>
    </subcellularLocation>
</comment>
<dbReference type="GO" id="GO:0003779">
    <property type="term" value="F:actin binding"/>
    <property type="evidence" value="ECO:0007669"/>
    <property type="project" value="TreeGrafter"/>
</dbReference>
<evidence type="ECO:0000256" key="1">
    <source>
        <dbReference type="ARBA" id="ARBA00004123"/>
    </source>
</evidence>
<dbReference type="AlphaFoldDB" id="A0A4W3GHI7"/>
<dbReference type="GO" id="GO:0030036">
    <property type="term" value="P:actin cytoskeleton organization"/>
    <property type="evidence" value="ECO:0007669"/>
    <property type="project" value="TreeGrafter"/>
</dbReference>
<dbReference type="InterPro" id="IPR056807">
    <property type="entry name" value="LIM_FHL1/2/3/5_N"/>
</dbReference>
<reference evidence="7" key="1">
    <citation type="journal article" date="2006" name="Science">
        <title>Ancient noncoding elements conserved in the human genome.</title>
        <authorList>
            <person name="Venkatesh B."/>
            <person name="Kirkness E.F."/>
            <person name="Loh Y.H."/>
            <person name="Halpern A.L."/>
            <person name="Lee A.P."/>
            <person name="Johnson J."/>
            <person name="Dandona N."/>
            <person name="Viswanathan L.D."/>
            <person name="Tay A."/>
            <person name="Venter J.C."/>
            <person name="Strausberg R.L."/>
            <person name="Brenner S."/>
        </authorList>
    </citation>
    <scope>NUCLEOTIDE SEQUENCE [LARGE SCALE GENOMIC DNA]</scope>
</reference>
<dbReference type="InParanoid" id="A0A4W3GHI7"/>
<reference evidence="6" key="5">
    <citation type="submission" date="2025-09" db="UniProtKB">
        <authorList>
            <consortium name="Ensembl"/>
        </authorList>
    </citation>
    <scope>IDENTIFICATION</scope>
</reference>
<evidence type="ECO:0000256" key="3">
    <source>
        <dbReference type="ARBA" id="ARBA00023038"/>
    </source>
</evidence>
<keyword evidence="3" id="KW-0862">Zinc</keyword>
<dbReference type="Ensembl" id="ENSCMIT00000002555.1">
    <property type="protein sequence ID" value="ENSCMIP00000002467.1"/>
    <property type="gene ID" value="ENSCMIG00000001464.1"/>
</dbReference>
<keyword evidence="4" id="KW-0539">Nucleus</keyword>
<protein>
    <recommendedName>
        <fullName evidence="5">FHL1/2/3/5 N-terminal LIM domain-containing protein</fullName>
    </recommendedName>
</protein>
<reference evidence="7" key="2">
    <citation type="journal article" date="2007" name="PLoS Biol.">
        <title>Survey sequencing and comparative analysis of the elephant shark (Callorhinchus milii) genome.</title>
        <authorList>
            <person name="Venkatesh B."/>
            <person name="Kirkness E.F."/>
            <person name="Loh Y.H."/>
            <person name="Halpern A.L."/>
            <person name="Lee A.P."/>
            <person name="Johnson J."/>
            <person name="Dandona N."/>
            <person name="Viswanathan L.D."/>
            <person name="Tay A."/>
            <person name="Venter J.C."/>
            <person name="Strausberg R.L."/>
            <person name="Brenner S."/>
        </authorList>
    </citation>
    <scope>NUCLEOTIDE SEQUENCE [LARGE SCALE GENOMIC DNA]</scope>
</reference>
<evidence type="ECO:0000313" key="7">
    <source>
        <dbReference type="Proteomes" id="UP000314986"/>
    </source>
</evidence>
<accession>A0A4W3GHI7</accession>
<reference evidence="7" key="3">
    <citation type="journal article" date="2014" name="Nature">
        <title>Elephant shark genome provides unique insights into gnathostome evolution.</title>
        <authorList>
            <consortium name="International Elephant Shark Genome Sequencing Consortium"/>
            <person name="Venkatesh B."/>
            <person name="Lee A.P."/>
            <person name="Ravi V."/>
            <person name="Maurya A.K."/>
            <person name="Lian M.M."/>
            <person name="Swann J.B."/>
            <person name="Ohta Y."/>
            <person name="Flajnik M.F."/>
            <person name="Sutoh Y."/>
            <person name="Kasahara M."/>
            <person name="Hoon S."/>
            <person name="Gangu V."/>
            <person name="Roy S.W."/>
            <person name="Irimia M."/>
            <person name="Korzh V."/>
            <person name="Kondrychyn I."/>
            <person name="Lim Z.W."/>
            <person name="Tay B.H."/>
            <person name="Tohari S."/>
            <person name="Kong K.W."/>
            <person name="Ho S."/>
            <person name="Lorente-Galdos B."/>
            <person name="Quilez J."/>
            <person name="Marques-Bonet T."/>
            <person name="Raney B.J."/>
            <person name="Ingham P.W."/>
            <person name="Tay A."/>
            <person name="Hillier L.W."/>
            <person name="Minx P."/>
            <person name="Boehm T."/>
            <person name="Wilson R.K."/>
            <person name="Brenner S."/>
            <person name="Warren W.C."/>
        </authorList>
    </citation>
    <scope>NUCLEOTIDE SEQUENCE [LARGE SCALE GENOMIC DNA]</scope>
</reference>
<dbReference type="SUPFAM" id="SSF57716">
    <property type="entry name" value="Glucocorticoid receptor-like (DNA-binding domain)"/>
    <property type="match status" value="1"/>
</dbReference>
<evidence type="ECO:0000313" key="6">
    <source>
        <dbReference type="Ensembl" id="ENSCMIP00000002467.1"/>
    </source>
</evidence>
<evidence type="ECO:0000259" key="5">
    <source>
        <dbReference type="Pfam" id="PF25076"/>
    </source>
</evidence>
<dbReference type="Pfam" id="PF25076">
    <property type="entry name" value="LIM_FHL2-3_N"/>
    <property type="match status" value="1"/>
</dbReference>
<keyword evidence="3" id="KW-0440">LIM domain</keyword>
<dbReference type="GO" id="GO:0005634">
    <property type="term" value="C:nucleus"/>
    <property type="evidence" value="ECO:0007669"/>
    <property type="project" value="UniProtKB-SubCell"/>
</dbReference>
<organism evidence="6 7">
    <name type="scientific">Callorhinchus milii</name>
    <name type="common">Ghost shark</name>
    <dbReference type="NCBI Taxonomy" id="7868"/>
    <lineage>
        <taxon>Eukaryota</taxon>
        <taxon>Metazoa</taxon>
        <taxon>Chordata</taxon>
        <taxon>Craniata</taxon>
        <taxon>Vertebrata</taxon>
        <taxon>Chondrichthyes</taxon>
        <taxon>Holocephali</taxon>
        <taxon>Chimaeriformes</taxon>
        <taxon>Callorhinchidae</taxon>
        <taxon>Callorhinchus</taxon>
    </lineage>
</organism>
<keyword evidence="7" id="KW-1185">Reference proteome</keyword>
<dbReference type="OMA" id="PIGHEAR"/>
<sequence>MSEPFDCHHCKESLYGRKYILSGEQPHCIPCYDTIFANTCDECKEPIGHEARVRHSLGLRGRAELG</sequence>
<dbReference type="Proteomes" id="UP000314986">
    <property type="component" value="Unassembled WGS sequence"/>
</dbReference>
<dbReference type="PANTHER" id="PTHR24205:SF5">
    <property type="entry name" value="FOUR AND A HALF LIM DOMAINS PROTEIN 3"/>
    <property type="match status" value="1"/>
</dbReference>
<keyword evidence="3" id="KW-0479">Metal-binding</keyword>
<dbReference type="Gene3D" id="2.10.110.10">
    <property type="entry name" value="Cysteine Rich Protein"/>
    <property type="match status" value="1"/>
</dbReference>
<proteinExistence type="predicted"/>
<evidence type="ECO:0000256" key="2">
    <source>
        <dbReference type="ARBA" id="ARBA00022737"/>
    </source>
</evidence>
<dbReference type="GeneTree" id="ENSGT00950000183028"/>
<reference evidence="6" key="4">
    <citation type="submission" date="2025-08" db="UniProtKB">
        <authorList>
            <consortium name="Ensembl"/>
        </authorList>
    </citation>
    <scope>IDENTIFICATION</scope>
</reference>
<feature type="domain" description="FHL1/2/3/5 N-terminal LIM" evidence="5">
    <location>
        <begin position="6"/>
        <end position="33"/>
    </location>
</feature>
<dbReference type="GO" id="GO:0001725">
    <property type="term" value="C:stress fiber"/>
    <property type="evidence" value="ECO:0007669"/>
    <property type="project" value="TreeGrafter"/>
</dbReference>